<evidence type="ECO:0000259" key="1">
    <source>
        <dbReference type="Pfam" id="PF00882"/>
    </source>
</evidence>
<accession>A0A927CRV4</accession>
<gene>
    <name evidence="2" type="ORF">IDH41_25895</name>
</gene>
<comment type="caution">
    <text evidence="2">The sequence shown here is derived from an EMBL/GenBank/DDBJ whole genome shotgun (WGS) entry which is preliminary data.</text>
</comment>
<name>A0A927CRV4_9BACL</name>
<dbReference type="AlphaFoldDB" id="A0A927CRV4"/>
<evidence type="ECO:0000313" key="2">
    <source>
        <dbReference type="EMBL" id="MBD2872017.1"/>
    </source>
</evidence>
<dbReference type="InterPro" id="IPR029002">
    <property type="entry name" value="PLPC/GPLD1"/>
</dbReference>
<proteinExistence type="predicted"/>
<keyword evidence="3" id="KW-1185">Reference proteome</keyword>
<dbReference type="EMBL" id="JACXIY010000040">
    <property type="protein sequence ID" value="MBD2872017.1"/>
    <property type="molecule type" value="Genomic_DNA"/>
</dbReference>
<dbReference type="Proteomes" id="UP000632125">
    <property type="component" value="Unassembled WGS sequence"/>
</dbReference>
<organism evidence="2 3">
    <name type="scientific">Paenibacillus arenilitoris</name>
    <dbReference type="NCBI Taxonomy" id="2772299"/>
    <lineage>
        <taxon>Bacteria</taxon>
        <taxon>Bacillati</taxon>
        <taxon>Bacillota</taxon>
        <taxon>Bacilli</taxon>
        <taxon>Bacillales</taxon>
        <taxon>Paenibacillaceae</taxon>
        <taxon>Paenibacillus</taxon>
    </lineage>
</organism>
<reference evidence="2" key="1">
    <citation type="submission" date="2020-09" db="EMBL/GenBank/DDBJ databases">
        <title>A novel bacterium of genus Paenibacillus, isolated from South China Sea.</title>
        <authorList>
            <person name="Huang H."/>
            <person name="Mo K."/>
            <person name="Hu Y."/>
        </authorList>
    </citation>
    <scope>NUCLEOTIDE SEQUENCE</scope>
    <source>
        <strain evidence="2">IB182493</strain>
    </source>
</reference>
<sequence length="338" mass="38927">MPNVWAHLIFGQLVLEQIGEASMLRTDEQKNMFNLGCQGPDFLFYDRFLPWQKSAALNRMGTEMHNRHCGPALVEMLDCVGGRRACPKDPDPSVLYALGFVLHHILDRNMHPYVFSKSGFRKWDHQRFEIMMDTLVARQLWGIETWKTAVWKHIDTNGAFPAPVIDAFESVTEAYYSELAPLISREDWNRANRDFTAAQRLFHDPTGLRRKLTFGRIEPFVYKRGVIPYDVMNDSEQPWIDPVDSGAYRRESAWTLWDRAVDDAAEVIRSVLVWLRAYENPQPTKEDRTGVRLLREQAAGLIGNRSYETGLDCDSGARIRYADTIWPDQPGMTEAPSE</sequence>
<evidence type="ECO:0000313" key="3">
    <source>
        <dbReference type="Proteomes" id="UP000632125"/>
    </source>
</evidence>
<feature type="domain" description="Phospholipase C/D" evidence="1">
    <location>
        <begin position="7"/>
        <end position="145"/>
    </location>
</feature>
<protein>
    <submittedName>
        <fullName evidence="2">Zinc dependent phospholipase C family protein</fullName>
    </submittedName>
</protein>
<dbReference type="RefSeq" id="WP_190866343.1">
    <property type="nucleotide sequence ID" value="NZ_JACXIY010000040.1"/>
</dbReference>
<dbReference type="Pfam" id="PF00882">
    <property type="entry name" value="Zn_dep_PLPC"/>
    <property type="match status" value="1"/>
</dbReference>